<comment type="caution">
    <text evidence="1">The sequence shown here is derived from an EMBL/GenBank/DDBJ whole genome shotgun (WGS) entry which is preliminary data.</text>
</comment>
<dbReference type="RefSeq" id="WP_152327064.1">
    <property type="nucleotide sequence ID" value="NZ_JAADJS010000001.1"/>
</dbReference>
<proteinExistence type="predicted"/>
<dbReference type="InterPro" id="IPR004658">
    <property type="entry name" value="OMP_Slp"/>
</dbReference>
<keyword evidence="2" id="KW-1185">Reference proteome</keyword>
<evidence type="ECO:0000313" key="2">
    <source>
        <dbReference type="Proteomes" id="UP000476696"/>
    </source>
</evidence>
<sequence length="210" mass="22769">MRKWSAVQQFSVQTGKKWALSAVALSVLVLSGCVTVPDEIRGTTATPQMNLQAVQGAPSLYVGQESRFGGKVVAVTNLQNKTRLEIATMPLDDGARPILGAASRGRIMAYINGFVDPVDYRNQLVTVVGPITGVEKGTVGQSSYDFVTISVNSYKRWRIEQQVVMPPQPMGPWGWGYGGPYDSWGRGFGPGWGPGWYDMGPARVQSVVTE</sequence>
<dbReference type="Proteomes" id="UP000476696">
    <property type="component" value="Unassembled WGS sequence"/>
</dbReference>
<dbReference type="PANTHER" id="PTHR37530:SF1">
    <property type="entry name" value="OUTER MEMBRANE PROTEIN SLP"/>
    <property type="match status" value="1"/>
</dbReference>
<dbReference type="AlphaFoldDB" id="A0A6M2B0G3"/>
<name>A0A6M2B0G3_9GAMM</name>
<dbReference type="Pfam" id="PF03843">
    <property type="entry name" value="Slp"/>
    <property type="match status" value="1"/>
</dbReference>
<dbReference type="GO" id="GO:0019867">
    <property type="term" value="C:outer membrane"/>
    <property type="evidence" value="ECO:0007669"/>
    <property type="project" value="InterPro"/>
</dbReference>
<accession>A0A6M2B0G3</accession>
<dbReference type="PIRSF" id="PIRSF004982">
    <property type="entry name" value="SlP"/>
    <property type="match status" value="1"/>
</dbReference>
<protein>
    <submittedName>
        <fullName evidence="1">Slp family lipoprotein</fullName>
    </submittedName>
</protein>
<evidence type="ECO:0000313" key="1">
    <source>
        <dbReference type="EMBL" id="NGX86339.1"/>
    </source>
</evidence>
<gene>
    <name evidence="1" type="ORF">GW579_04455</name>
</gene>
<organism evidence="1 2">
    <name type="scientific">Rahnella contaminans</name>
    <dbReference type="NCBI Taxonomy" id="2703882"/>
    <lineage>
        <taxon>Bacteria</taxon>
        <taxon>Pseudomonadati</taxon>
        <taxon>Pseudomonadota</taxon>
        <taxon>Gammaproteobacteria</taxon>
        <taxon>Enterobacterales</taxon>
        <taxon>Yersiniaceae</taxon>
        <taxon>Rahnella</taxon>
    </lineage>
</organism>
<dbReference type="NCBIfam" id="TIGR00752">
    <property type="entry name" value="slp"/>
    <property type="match status" value="1"/>
</dbReference>
<dbReference type="PROSITE" id="PS51257">
    <property type="entry name" value="PROKAR_LIPOPROTEIN"/>
    <property type="match status" value="1"/>
</dbReference>
<keyword evidence="1" id="KW-0449">Lipoprotein</keyword>
<dbReference type="EMBL" id="JAADJS010000001">
    <property type="protein sequence ID" value="NGX86339.1"/>
    <property type="molecule type" value="Genomic_DNA"/>
</dbReference>
<dbReference type="PANTHER" id="PTHR37530">
    <property type="entry name" value="OUTER MEMBRANE PROTEIN SLP"/>
    <property type="match status" value="1"/>
</dbReference>
<reference evidence="1 2" key="1">
    <citation type="submission" date="2020-03" db="EMBL/GenBank/DDBJ databases">
        <title>Rahnella aceri sp. nov., isoated from traditional Jeju Makgeolli.</title>
        <authorList>
            <person name="Kim I.S."/>
            <person name="Jeon D."/>
        </authorList>
    </citation>
    <scope>NUCLEOTIDE SEQUENCE [LARGE SCALE GENOMIC DNA]</scope>
    <source>
        <strain evidence="1 2">Lac-M11</strain>
    </source>
</reference>